<feature type="transmembrane region" description="Helical" evidence="6">
    <location>
        <begin position="244"/>
        <end position="270"/>
    </location>
</feature>
<feature type="compositionally biased region" description="Low complexity" evidence="5">
    <location>
        <begin position="363"/>
        <end position="375"/>
    </location>
</feature>
<feature type="region of interest" description="Disordered" evidence="5">
    <location>
        <begin position="1084"/>
        <end position="1120"/>
    </location>
</feature>
<feature type="transmembrane region" description="Helical" evidence="6">
    <location>
        <begin position="12"/>
        <end position="34"/>
    </location>
</feature>
<feature type="region of interest" description="Disordered" evidence="5">
    <location>
        <begin position="744"/>
        <end position="767"/>
    </location>
</feature>
<dbReference type="PRINTS" id="PR00218">
    <property type="entry name" value="PERIPHERNRDS"/>
</dbReference>
<dbReference type="InterPro" id="IPR018499">
    <property type="entry name" value="Tetraspanin/Peripherin"/>
</dbReference>
<dbReference type="Gene3D" id="1.10.1450.10">
    <property type="entry name" value="Tetraspanin"/>
    <property type="match status" value="1"/>
</dbReference>
<feature type="compositionally biased region" description="Basic and acidic residues" evidence="5">
    <location>
        <begin position="1100"/>
        <end position="1120"/>
    </location>
</feature>
<dbReference type="InterPro" id="IPR000830">
    <property type="entry name" value="Peripherin/rom-1"/>
</dbReference>
<feature type="compositionally biased region" description="Low complexity" evidence="5">
    <location>
        <begin position="318"/>
        <end position="349"/>
    </location>
</feature>
<evidence type="ECO:0000256" key="1">
    <source>
        <dbReference type="ARBA" id="ARBA00004141"/>
    </source>
</evidence>
<name>A0AAV4CS57_9GAST</name>
<feature type="transmembrane region" description="Helical" evidence="6">
    <location>
        <begin position="90"/>
        <end position="120"/>
    </location>
</feature>
<accession>A0AAV4CS57</accession>
<evidence type="ECO:0000313" key="7">
    <source>
        <dbReference type="EMBL" id="GFO34722.1"/>
    </source>
</evidence>
<keyword evidence="8" id="KW-1185">Reference proteome</keyword>
<dbReference type="PANTHER" id="PTHR19282:SF544">
    <property type="entry name" value="TETRASPANIN"/>
    <property type="match status" value="1"/>
</dbReference>
<dbReference type="InterPro" id="IPR008952">
    <property type="entry name" value="Tetraspanin_EC2_sf"/>
</dbReference>
<feature type="compositionally biased region" description="Low complexity" evidence="5">
    <location>
        <begin position="750"/>
        <end position="762"/>
    </location>
</feature>
<dbReference type="GO" id="GO:0007601">
    <property type="term" value="P:visual perception"/>
    <property type="evidence" value="ECO:0007669"/>
    <property type="project" value="InterPro"/>
</dbReference>
<feature type="region of interest" description="Disordered" evidence="5">
    <location>
        <begin position="874"/>
        <end position="930"/>
    </location>
</feature>
<dbReference type="EMBL" id="BLXT01006926">
    <property type="protein sequence ID" value="GFO34722.1"/>
    <property type="molecule type" value="Genomic_DNA"/>
</dbReference>
<dbReference type="Pfam" id="PF00335">
    <property type="entry name" value="Tetraspanin"/>
    <property type="match status" value="1"/>
</dbReference>
<evidence type="ECO:0000256" key="6">
    <source>
        <dbReference type="SAM" id="Phobius"/>
    </source>
</evidence>
<proteinExistence type="predicted"/>
<feature type="compositionally biased region" description="Polar residues" evidence="5">
    <location>
        <begin position="905"/>
        <end position="917"/>
    </location>
</feature>
<dbReference type="SUPFAM" id="SSF48652">
    <property type="entry name" value="Tetraspanin"/>
    <property type="match status" value="1"/>
</dbReference>
<dbReference type="Proteomes" id="UP000735302">
    <property type="component" value="Unassembled WGS sequence"/>
</dbReference>
<feature type="compositionally biased region" description="Polar residues" evidence="5">
    <location>
        <begin position="306"/>
        <end position="317"/>
    </location>
</feature>
<feature type="region of interest" description="Disordered" evidence="5">
    <location>
        <begin position="306"/>
        <end position="392"/>
    </location>
</feature>
<organism evidence="7 8">
    <name type="scientific">Plakobranchus ocellatus</name>
    <dbReference type="NCBI Taxonomy" id="259542"/>
    <lineage>
        <taxon>Eukaryota</taxon>
        <taxon>Metazoa</taxon>
        <taxon>Spiralia</taxon>
        <taxon>Lophotrochozoa</taxon>
        <taxon>Mollusca</taxon>
        <taxon>Gastropoda</taxon>
        <taxon>Heterobranchia</taxon>
        <taxon>Euthyneura</taxon>
        <taxon>Panpulmonata</taxon>
        <taxon>Sacoglossa</taxon>
        <taxon>Placobranchoidea</taxon>
        <taxon>Plakobranchidae</taxon>
        <taxon>Plakobranchus</taxon>
    </lineage>
</organism>
<evidence type="ECO:0000256" key="5">
    <source>
        <dbReference type="SAM" id="MobiDB-lite"/>
    </source>
</evidence>
<dbReference type="AlphaFoldDB" id="A0AAV4CS57"/>
<feature type="transmembrane region" description="Helical" evidence="6">
    <location>
        <begin position="54"/>
        <end position="78"/>
    </location>
</feature>
<gene>
    <name evidence="7" type="ORF">PoB_006122700</name>
</gene>
<feature type="region of interest" description="Disordered" evidence="5">
    <location>
        <begin position="795"/>
        <end position="816"/>
    </location>
</feature>
<dbReference type="GO" id="GO:0005886">
    <property type="term" value="C:plasma membrane"/>
    <property type="evidence" value="ECO:0007669"/>
    <property type="project" value="TreeGrafter"/>
</dbReference>
<sequence>MELSEDRRQTLLVFAAFLALVCFFSSFLLFAYALHIKVTVDSRMALIETYNSDALPGIFVAVGIINLIQNISAIYILLKLRDPEAREDGLKYMIAVLVGGIILVLFEVTSAIVSFVHIGILDDEFRKGIKKAMEEYVKGGELKKEIDGVQMDYECCGDKTYTDWFHHAWLASDLVRVVPGSLKKYTQEGDNYYADDVPFSCCDVRSPRPCIHHHVHEDQLHFSYNHMRETTLYITGCRHVLMDIYGVILLAVGWVAIAIAAVKTCVLLLVRLLQTSLYRAQEMEDWEATTVGYIYFYNPEDAANPTAANESDFSNNASTSTMSSTVDSDTNTDSSSNSWEDMSTTSVSTDSDESTKGAMAAARRSPTKTSKLSTPSPRPTSRKSHRDPSPVKFEVDNLKASVSTNSTIEEFFGDSCGPVTDLESSRVKRGRDRLARGDNVTYDTSELDSPYHQHTQLRQRPLQAGEDFMPRDYQSRERMPRDDKDFMSKGPLSKLRRRSASYLEDDARDNLVERTDEGLLSRIKAHLSGTGPPKRRQGLGGLFASRYKYSRLSTCDPDCGDRASYNANAGSLAGRTKKKKDGPFIESHNLNQVEKLSAYDQTAAFVDEFQEKEGSCYGYETPPDIINSQEHSAVGPILPCTAQLMQSSKHSKTGKNPTQSKSDYFPPFSCFEESDSRYFDKTSTENMTTNPPSLIADSSEEICKEYDVDETDARQHNVRTVRYAKEVSRETGVKNRNMCNILNSEQDFDSSTSSTSKVNLSKSHGKQPHFKDATFETSYAPLSLFKKVWFDVPSDHKSHDNKSSSSIQGRRGTPFPNVAPGLSEEYDLVPTNMRPAHQPCRDLENDSDSRCMTSTTDLDNEVADIISGSSSFVVSGTSQDSQTSNTIQGSESIPKPDLIARKTNPIKTSAQGKQKCQQSEKHKTHTATPSPQLQACEQMLAKIPSKTAITGGRSHIRSCQRLGATNGVSPLSSDLNSVLDKSDSRGKTDVVSELKFPQGKSPNTNNLSSYCSPVNLKFVQNSFSMSNNAKNLTPEQTYVYPKDKDFGPSHLRVSESPSTLHDIVFHQPGDRLSQPSLTERVQCNTTSVRERRTQAPSCTKEPEYAQKEEEGVSEREEYQDHNKFQNCSGLISPFY</sequence>
<evidence type="ECO:0000313" key="8">
    <source>
        <dbReference type="Proteomes" id="UP000735302"/>
    </source>
</evidence>
<comment type="subcellular location">
    <subcellularLocation>
        <location evidence="1">Membrane</location>
        <topology evidence="1">Multi-pass membrane protein</topology>
    </subcellularLocation>
</comment>
<protein>
    <submittedName>
        <fullName evidence="7">Photoreceptor outer segment membrane glycoprotein 2-like</fullName>
    </submittedName>
</protein>
<comment type="caution">
    <text evidence="7">The sequence shown here is derived from an EMBL/GenBank/DDBJ whole genome shotgun (WGS) entry which is preliminary data.</text>
</comment>
<evidence type="ECO:0000256" key="4">
    <source>
        <dbReference type="ARBA" id="ARBA00023136"/>
    </source>
</evidence>
<reference evidence="7 8" key="1">
    <citation type="journal article" date="2021" name="Elife">
        <title>Chloroplast acquisition without the gene transfer in kleptoplastic sea slugs, Plakobranchus ocellatus.</title>
        <authorList>
            <person name="Maeda T."/>
            <person name="Takahashi S."/>
            <person name="Yoshida T."/>
            <person name="Shimamura S."/>
            <person name="Takaki Y."/>
            <person name="Nagai Y."/>
            <person name="Toyoda A."/>
            <person name="Suzuki Y."/>
            <person name="Arimoto A."/>
            <person name="Ishii H."/>
            <person name="Satoh N."/>
            <person name="Nishiyama T."/>
            <person name="Hasebe M."/>
            <person name="Maruyama T."/>
            <person name="Minagawa J."/>
            <person name="Obokata J."/>
            <person name="Shigenobu S."/>
        </authorList>
    </citation>
    <scope>NUCLEOTIDE SEQUENCE [LARGE SCALE GENOMIC DNA]</scope>
</reference>
<evidence type="ECO:0000256" key="3">
    <source>
        <dbReference type="ARBA" id="ARBA00022989"/>
    </source>
</evidence>
<evidence type="ECO:0000256" key="2">
    <source>
        <dbReference type="ARBA" id="ARBA00022692"/>
    </source>
</evidence>
<dbReference type="PANTHER" id="PTHR19282">
    <property type="entry name" value="TETRASPANIN"/>
    <property type="match status" value="1"/>
</dbReference>
<keyword evidence="2 6" id="KW-0812">Transmembrane</keyword>
<feature type="compositionally biased region" description="Polar residues" evidence="5">
    <location>
        <begin position="882"/>
        <end position="891"/>
    </location>
</feature>
<feature type="region of interest" description="Disordered" evidence="5">
    <location>
        <begin position="410"/>
        <end position="468"/>
    </location>
</feature>
<keyword evidence="3 6" id="KW-1133">Transmembrane helix</keyword>
<keyword evidence="4 6" id="KW-0472">Membrane</keyword>